<feature type="domain" description="ATPase AAA-type core" evidence="7">
    <location>
        <begin position="25"/>
        <end position="177"/>
    </location>
</feature>
<dbReference type="Proteomes" id="UP001523401">
    <property type="component" value="Unassembled WGS sequence"/>
</dbReference>
<keyword evidence="6" id="KW-0742">SOS response</keyword>
<keyword evidence="1 6" id="KW-0963">Cytoplasm</keyword>
<dbReference type="Gene3D" id="3.40.50.300">
    <property type="entry name" value="P-loop containing nucleotide triphosphate hydrolases"/>
    <property type="match status" value="1"/>
</dbReference>
<keyword evidence="4 6" id="KW-0067">ATP-binding</keyword>
<dbReference type="PANTHER" id="PTHR32182">
    <property type="entry name" value="DNA REPLICATION AND REPAIR PROTEIN RECF"/>
    <property type="match status" value="1"/>
</dbReference>
<sequence>MRISRLVLTNFRNYERLAWTPHSRLAVLTGENGAGKTNLLEAMSLLAPGRGLRAAPNAQIQRHGGGPWGIATRIASGGDCVDLATGMDPTNPVRRVFRLDNEAVRNQAQISPHFSATWLTPQMDRLFSDPASGRRRFFDRLVLALDPHHARESAAHERAVAQRNRLLATRPDQSVWLASIEDSIARHAVALTAARMALVEAMNASPLTDETGFPVARIALDCAIANDLARSPALAVEDSLREALSNTRAEDAQRGATSLGAHKADFLLSDALTGREATLSSSGQQKAMLVHVILNHAVLTERQTGRAPVILLDEPLNHLDMRRREALLTFLRQSRFDAFLTGTDREQFAILGSDADYRHVEAGDLSPR</sequence>
<name>A0ABT1CF58_9PROT</name>
<keyword evidence="6" id="KW-0227">DNA damage</keyword>
<dbReference type="EMBL" id="JAMXQU010000003">
    <property type="protein sequence ID" value="MCO6159498.1"/>
    <property type="molecule type" value="Genomic_DNA"/>
</dbReference>
<evidence type="ECO:0000256" key="5">
    <source>
        <dbReference type="ARBA" id="ARBA00023125"/>
    </source>
</evidence>
<keyword evidence="6" id="KW-0234">DNA repair</keyword>
<dbReference type="InterPro" id="IPR001238">
    <property type="entry name" value="DNA-binding_RecF"/>
</dbReference>
<keyword evidence="9" id="KW-1185">Reference proteome</keyword>
<evidence type="ECO:0000259" key="7">
    <source>
        <dbReference type="Pfam" id="PF13304"/>
    </source>
</evidence>
<organism evidence="8 9">
    <name type="scientific">Asaia lannensis NBRC 102526</name>
    <dbReference type="NCBI Taxonomy" id="1307926"/>
    <lineage>
        <taxon>Bacteria</taxon>
        <taxon>Pseudomonadati</taxon>
        <taxon>Pseudomonadota</taxon>
        <taxon>Alphaproteobacteria</taxon>
        <taxon>Acetobacterales</taxon>
        <taxon>Acetobacteraceae</taxon>
        <taxon>Asaia</taxon>
    </lineage>
</organism>
<accession>A0ABT1CF58</accession>
<proteinExistence type="inferred from homology"/>
<keyword evidence="5 6" id="KW-0238">DNA-binding</keyword>
<evidence type="ECO:0000313" key="9">
    <source>
        <dbReference type="Proteomes" id="UP001523401"/>
    </source>
</evidence>
<gene>
    <name evidence="6 8" type="primary">recF</name>
    <name evidence="8" type="ORF">NF685_05545</name>
</gene>
<dbReference type="InterPro" id="IPR018078">
    <property type="entry name" value="DNA-binding_RecF_CS"/>
</dbReference>
<dbReference type="InterPro" id="IPR042174">
    <property type="entry name" value="RecF_2"/>
</dbReference>
<feature type="binding site" evidence="6">
    <location>
        <begin position="30"/>
        <end position="37"/>
    </location>
    <ligand>
        <name>ATP</name>
        <dbReference type="ChEBI" id="CHEBI:30616"/>
    </ligand>
</feature>
<dbReference type="Gene3D" id="1.20.1050.90">
    <property type="entry name" value="RecF/RecN/SMC, N-terminal domain"/>
    <property type="match status" value="1"/>
</dbReference>
<dbReference type="NCBIfam" id="TIGR00611">
    <property type="entry name" value="recf"/>
    <property type="match status" value="1"/>
</dbReference>
<evidence type="ECO:0000256" key="1">
    <source>
        <dbReference type="ARBA" id="ARBA00022490"/>
    </source>
</evidence>
<reference evidence="8 9" key="1">
    <citation type="submission" date="2022-06" db="EMBL/GenBank/DDBJ databases">
        <title>Whole-genome of Asaia lannensis strain LMG 27011T.</title>
        <authorList>
            <person name="Sombolestani A."/>
        </authorList>
    </citation>
    <scope>NUCLEOTIDE SEQUENCE [LARGE SCALE GENOMIC DNA]</scope>
    <source>
        <strain evidence="8 9">NBRC 102526</strain>
    </source>
</reference>
<dbReference type="InterPro" id="IPR003959">
    <property type="entry name" value="ATPase_AAA_core"/>
</dbReference>
<evidence type="ECO:0000313" key="8">
    <source>
        <dbReference type="EMBL" id="MCO6159498.1"/>
    </source>
</evidence>
<keyword evidence="2 6" id="KW-0235">DNA replication</keyword>
<keyword evidence="3 6" id="KW-0547">Nucleotide-binding</keyword>
<evidence type="ECO:0000256" key="6">
    <source>
        <dbReference type="HAMAP-Rule" id="MF_00365"/>
    </source>
</evidence>
<dbReference type="RefSeq" id="WP_252848905.1">
    <property type="nucleotide sequence ID" value="NZ_BAPW01000023.1"/>
</dbReference>
<comment type="function">
    <text evidence="6">The RecF protein is involved in DNA metabolism; it is required for DNA replication and normal SOS inducibility. RecF binds preferentially to single-stranded, linear DNA. It also seems to bind ATP.</text>
</comment>
<dbReference type="PANTHER" id="PTHR32182:SF0">
    <property type="entry name" value="DNA REPLICATION AND REPAIR PROTEIN RECF"/>
    <property type="match status" value="1"/>
</dbReference>
<dbReference type="PROSITE" id="PS00617">
    <property type="entry name" value="RECF_1"/>
    <property type="match status" value="1"/>
</dbReference>
<dbReference type="SUPFAM" id="SSF52540">
    <property type="entry name" value="P-loop containing nucleoside triphosphate hydrolases"/>
    <property type="match status" value="1"/>
</dbReference>
<evidence type="ECO:0000256" key="2">
    <source>
        <dbReference type="ARBA" id="ARBA00022705"/>
    </source>
</evidence>
<evidence type="ECO:0000256" key="4">
    <source>
        <dbReference type="ARBA" id="ARBA00022840"/>
    </source>
</evidence>
<evidence type="ECO:0000256" key="3">
    <source>
        <dbReference type="ARBA" id="ARBA00022741"/>
    </source>
</evidence>
<comment type="caution">
    <text evidence="8">The sequence shown here is derived from an EMBL/GenBank/DDBJ whole genome shotgun (WGS) entry which is preliminary data.</text>
</comment>
<comment type="subcellular location">
    <subcellularLocation>
        <location evidence="6">Cytoplasm</location>
    </subcellularLocation>
</comment>
<dbReference type="HAMAP" id="MF_00365">
    <property type="entry name" value="RecF"/>
    <property type="match status" value="1"/>
</dbReference>
<protein>
    <recommendedName>
        <fullName evidence="6">DNA replication and repair protein RecF</fullName>
    </recommendedName>
</protein>
<dbReference type="Pfam" id="PF13304">
    <property type="entry name" value="AAA_21"/>
    <property type="match status" value="1"/>
</dbReference>
<comment type="similarity">
    <text evidence="6">Belongs to the RecF family.</text>
</comment>
<dbReference type="InterPro" id="IPR027417">
    <property type="entry name" value="P-loop_NTPase"/>
</dbReference>